<dbReference type="AlphaFoldDB" id="A0A1L6J5J5"/>
<evidence type="ECO:0000313" key="3">
    <source>
        <dbReference type="Proteomes" id="UP000185161"/>
    </source>
</evidence>
<accession>A0A1L6J5J5</accession>
<dbReference type="STRING" id="93064.BRX40_00285"/>
<protein>
    <recommendedName>
        <fullName evidence="5">DUF2889 domain-containing protein</fullName>
    </recommendedName>
</protein>
<organism evidence="1 3">
    <name type="scientific">Sphingomonas koreensis</name>
    <dbReference type="NCBI Taxonomy" id="93064"/>
    <lineage>
        <taxon>Bacteria</taxon>
        <taxon>Pseudomonadati</taxon>
        <taxon>Pseudomonadota</taxon>
        <taxon>Alphaproteobacteria</taxon>
        <taxon>Sphingomonadales</taxon>
        <taxon>Sphingomonadaceae</taxon>
        <taxon>Sphingomonas</taxon>
    </lineage>
</organism>
<dbReference type="KEGG" id="skr:BRX40_00285"/>
<dbReference type="Proteomes" id="UP000185161">
    <property type="component" value="Chromosome"/>
</dbReference>
<proteinExistence type="predicted"/>
<dbReference type="Proteomes" id="UP000286681">
    <property type="component" value="Unassembled WGS sequence"/>
</dbReference>
<name>A0A1L6J5J5_9SPHN</name>
<evidence type="ECO:0000313" key="4">
    <source>
        <dbReference type="Proteomes" id="UP000286681"/>
    </source>
</evidence>
<evidence type="ECO:0000313" key="2">
    <source>
        <dbReference type="EMBL" id="RSU98270.1"/>
    </source>
</evidence>
<dbReference type="EMBL" id="QQWO01000029">
    <property type="protein sequence ID" value="RSU98270.1"/>
    <property type="molecule type" value="Genomic_DNA"/>
</dbReference>
<evidence type="ECO:0008006" key="5">
    <source>
        <dbReference type="Google" id="ProtNLM"/>
    </source>
</evidence>
<gene>
    <name evidence="1" type="ORF">BRX40_00285</name>
    <name evidence="2" type="ORF">CA257_21835</name>
</gene>
<dbReference type="EMBL" id="CP018820">
    <property type="protein sequence ID" value="APR51076.1"/>
    <property type="molecule type" value="Genomic_DNA"/>
</dbReference>
<reference evidence="3" key="2">
    <citation type="submission" date="2016-12" db="EMBL/GenBank/DDBJ databases">
        <title>Whole genome sequencing of Sphingomonas sp. ABOJV.</title>
        <authorList>
            <person name="Conlan S."/>
            <person name="Thomas P.J."/>
            <person name="Mullikin J."/>
            <person name="Palmore T.N."/>
            <person name="Frank K.M."/>
            <person name="Segre J.A."/>
        </authorList>
    </citation>
    <scope>NUCLEOTIDE SEQUENCE [LARGE SCALE GENOMIC DNA]</scope>
    <source>
        <strain evidence="3">ABOJV</strain>
    </source>
</reference>
<reference evidence="1" key="1">
    <citation type="submission" date="2016-12" db="EMBL/GenBank/DDBJ databases">
        <title>Whole genome sequencing of Sphingomonas koreensis.</title>
        <authorList>
            <person name="Conlan S."/>
            <person name="Thomas P.J."/>
            <person name="Mullikin J."/>
            <person name="Palmore T.N."/>
            <person name="Frank K.M."/>
            <person name="Segre J.A."/>
        </authorList>
    </citation>
    <scope>NUCLEOTIDE SEQUENCE</scope>
    <source>
        <strain evidence="1">ABOJV</strain>
    </source>
</reference>
<evidence type="ECO:0000313" key="1">
    <source>
        <dbReference type="EMBL" id="APR51076.1"/>
    </source>
</evidence>
<sequence length="240" mass="26396">MTVADAFTGYRRRVRVVPGDGRIDVDMEDDAHCFGVSLIHDGARIEAVATRAPRYPWSTCPAAGGFLAQRMAGVALADAALVENQRDHCTHLYDLFVVAARHALDPAPFTYDIRVSDPVEGVIVAEIDRDGETLLHWQFDDVRENAVGVPTGDRRAFDAWTRAQPENLIEAGLMLRRGVMVSGTRFFDFPVGAAAGAMSQMIGSCFTYAPERAGQALREPDTIRDFSNHPEKMLSGERDD</sequence>
<keyword evidence="3" id="KW-1185">Reference proteome</keyword>
<reference evidence="2 4" key="3">
    <citation type="submission" date="2018-07" db="EMBL/GenBank/DDBJ databases">
        <title>Genomic and Epidemiologic Investigation of an Indolent Hospital Outbreak.</title>
        <authorList>
            <person name="Johnson R.C."/>
            <person name="Deming C."/>
            <person name="Conlan S."/>
            <person name="Zellmer C.J."/>
            <person name="Michelin A.V."/>
            <person name="Lee-Lin S."/>
            <person name="Thomas P.J."/>
            <person name="Park M."/>
            <person name="Weingarten R.A."/>
            <person name="Less J."/>
            <person name="Dekker J.P."/>
            <person name="Frank K.M."/>
            <person name="Musser K.A."/>
            <person name="Mcquiston J.R."/>
            <person name="Henderson D.K."/>
            <person name="Lau A.F."/>
            <person name="Palmore T.N."/>
            <person name="Segre J.A."/>
        </authorList>
    </citation>
    <scope>NUCLEOTIDE SEQUENCE [LARGE SCALE GENOMIC DNA]</scope>
    <source>
        <strain evidence="2 4">SK-NIH.Env10_0317</strain>
    </source>
</reference>